<dbReference type="PANTHER" id="PTHR33085">
    <property type="entry name" value="OS12G0113100 PROTEIN-RELATED"/>
    <property type="match status" value="1"/>
</dbReference>
<organism evidence="1 2">
    <name type="scientific">Urochloa decumbens</name>
    <dbReference type="NCBI Taxonomy" id="240449"/>
    <lineage>
        <taxon>Eukaryota</taxon>
        <taxon>Viridiplantae</taxon>
        <taxon>Streptophyta</taxon>
        <taxon>Embryophyta</taxon>
        <taxon>Tracheophyta</taxon>
        <taxon>Spermatophyta</taxon>
        <taxon>Magnoliopsida</taxon>
        <taxon>Liliopsida</taxon>
        <taxon>Poales</taxon>
        <taxon>Poaceae</taxon>
        <taxon>PACMAD clade</taxon>
        <taxon>Panicoideae</taxon>
        <taxon>Panicodae</taxon>
        <taxon>Paniceae</taxon>
        <taxon>Melinidinae</taxon>
        <taxon>Urochloa</taxon>
    </lineage>
</organism>
<name>A0ABC8V8A4_9POAL</name>
<dbReference type="AlphaFoldDB" id="A0ABC8V8A4"/>
<dbReference type="Proteomes" id="UP001497457">
    <property type="component" value="Chromosome 1b"/>
</dbReference>
<accession>A0ABC8V8A4</accession>
<dbReference type="PANTHER" id="PTHR33085:SF129">
    <property type="entry name" value="OS04G0426500 PROTEIN"/>
    <property type="match status" value="1"/>
</dbReference>
<keyword evidence="2" id="KW-1185">Reference proteome</keyword>
<evidence type="ECO:0000313" key="2">
    <source>
        <dbReference type="Proteomes" id="UP001497457"/>
    </source>
</evidence>
<gene>
    <name evidence="1" type="ORF">URODEC1_LOCUS787</name>
</gene>
<dbReference type="EMBL" id="OZ075111">
    <property type="protein sequence ID" value="CAL4885854.1"/>
    <property type="molecule type" value="Genomic_DNA"/>
</dbReference>
<dbReference type="InterPro" id="IPR012871">
    <property type="entry name" value="DUF1668_ORYSA"/>
</dbReference>
<protein>
    <submittedName>
        <fullName evidence="1">Uncharacterized protein</fullName>
    </submittedName>
</protein>
<dbReference type="Pfam" id="PF07893">
    <property type="entry name" value="DUF1668"/>
    <property type="match status" value="1"/>
</dbReference>
<proteinExistence type="predicted"/>
<sequence>MGLSRRLQSLIVESPFVGVKWLRRADLRRQLFNDTAMGSESAVLQDSTSQTLVADANQKSKHALAEALQMERIQISSPIFRFQAAAAQKRYAIDCFHLSDGKLVLADYCGRMFLCDADMRHMATMPNLQKPKLKPISLFVPSANADDHPNNAAGSLYVMESIPNPEKVGSMQPSNQFEVFEYHKPSRTYENPWHCRLLLPPPFVRDPALTPQKISSYAVVGSNICISTLCNDTYFLDTASDTWTEVGKGKLPFYGKVEYVPELKLWFGISSQAKHLAAADLSAMDYQPQLVGDWREFELPPEWLEYRDSQLVNLGLGKFCIARFLETMSMASDETIDRIVVFTGVEVMPAMHDGNCSGSGNGKVKLQMKRHKSRFHVCNGATIDAVF</sequence>
<evidence type="ECO:0000313" key="1">
    <source>
        <dbReference type="EMBL" id="CAL4885854.1"/>
    </source>
</evidence>
<reference evidence="1" key="1">
    <citation type="submission" date="2024-10" db="EMBL/GenBank/DDBJ databases">
        <authorList>
            <person name="Ryan C."/>
        </authorList>
    </citation>
    <scope>NUCLEOTIDE SEQUENCE [LARGE SCALE GENOMIC DNA]</scope>
</reference>